<dbReference type="Proteomes" id="UP000663851">
    <property type="component" value="Unassembled WGS sequence"/>
</dbReference>
<dbReference type="EMBL" id="CAJOBO010000746">
    <property type="protein sequence ID" value="CAF4282901.1"/>
    <property type="molecule type" value="Genomic_DNA"/>
</dbReference>
<feature type="coiled-coil region" evidence="1">
    <location>
        <begin position="565"/>
        <end position="592"/>
    </location>
</feature>
<proteinExistence type="predicted"/>
<protein>
    <submittedName>
        <fullName evidence="2">Uncharacterized protein</fullName>
    </submittedName>
</protein>
<accession>A0A820GR94</accession>
<keyword evidence="1" id="KW-0175">Coiled coil</keyword>
<dbReference type="PANTHER" id="PTHR37162:SF11">
    <property type="match status" value="1"/>
</dbReference>
<reference evidence="2" key="1">
    <citation type="submission" date="2021-02" db="EMBL/GenBank/DDBJ databases">
        <authorList>
            <person name="Nowell W R."/>
        </authorList>
    </citation>
    <scope>NUCLEOTIDE SEQUENCE</scope>
</reference>
<comment type="caution">
    <text evidence="2">The sequence shown here is derived from an EMBL/GenBank/DDBJ whole genome shotgun (WGS) entry which is preliminary data.</text>
</comment>
<dbReference type="PANTHER" id="PTHR37162">
    <property type="entry name" value="HAT FAMILY DIMERISATION DOMAINCONTAINING PROTEIN-RELATED"/>
    <property type="match status" value="1"/>
</dbReference>
<dbReference type="SUPFAM" id="SSF53098">
    <property type="entry name" value="Ribonuclease H-like"/>
    <property type="match status" value="1"/>
</dbReference>
<evidence type="ECO:0000256" key="1">
    <source>
        <dbReference type="SAM" id="Coils"/>
    </source>
</evidence>
<dbReference type="InterPro" id="IPR012337">
    <property type="entry name" value="RNaseH-like_sf"/>
</dbReference>
<dbReference type="AlphaFoldDB" id="A0A820GR94"/>
<evidence type="ECO:0000313" key="2">
    <source>
        <dbReference type="EMBL" id="CAF4282901.1"/>
    </source>
</evidence>
<sequence>MKNTNNLNALKNNSQLTLSISTTSSTSSTHTIQLVDSNKPLLFDDQVSQAEILWALKSVQNVFSYKNSDDIGKLFRTMFQDSKIAQKFSIQHSKISYVIAHGLWPYFRDLLIKDIKNCEGFVLCFDEQTNNQNNKQLDLYFRYWNHAQANVVVDGILGAFRTDGIDISKLLMLSRDNPNVNKTVDKMINDAMKKKVNAELLNIGTCNLHVIHNGFRAGTTETIWHVENFCMNIWSWFQKSPARQEDFENIADELNDVIEKPILYFSKQYHMFREYFLVYLPSKQQKQIQSNSCYDNIKEKEGPLVHLLYDELCDLYRTVLLYFLSPEKQLTTKKLQIGRRGSTSTFSGHIRIRSCDIVSRRQIDISCIVDNLKKHLPLKNTFLKDLHVLDPVSRTKQDSADTMIRVGRAIPKLLSNAEIDRIRHEFMMYAAETIDQSWYIKNKYHDSDDNNHTEYQQIDYYWNKTLSLTTSFGLPKYPTLSKVVKNIFIISHGNSDVERGFSINEHIVTENRTLLSLSSINGLRSTWDAIKFYGVGSPHRVPIKIDMIRAVQKSKSVYNQEQLSLKSLADREKEQSEKHQRTNEEVKKLIDRENQLLSKQKGLHDKQKKAQLLVDEGRQRLDNALKKADIIDAQAANALIGAGDEQVKLISDKLFKITDELLKIQSKRKNVLSHVQNKKQKMTTTSE</sequence>
<name>A0A820GR94_9BILA</name>
<gene>
    <name evidence="2" type="ORF">HFQ381_LOCUS12404</name>
</gene>
<organism evidence="2 3">
    <name type="scientific">Rotaria socialis</name>
    <dbReference type="NCBI Taxonomy" id="392032"/>
    <lineage>
        <taxon>Eukaryota</taxon>
        <taxon>Metazoa</taxon>
        <taxon>Spiralia</taxon>
        <taxon>Gnathifera</taxon>
        <taxon>Rotifera</taxon>
        <taxon>Eurotatoria</taxon>
        <taxon>Bdelloidea</taxon>
        <taxon>Philodinida</taxon>
        <taxon>Philodinidae</taxon>
        <taxon>Rotaria</taxon>
    </lineage>
</organism>
<evidence type="ECO:0000313" key="3">
    <source>
        <dbReference type="Proteomes" id="UP000663851"/>
    </source>
</evidence>